<protein>
    <submittedName>
        <fullName evidence="1">Uncharacterized protein</fullName>
    </submittedName>
</protein>
<dbReference type="EMBL" id="MN740594">
    <property type="protein sequence ID" value="QHS78150.1"/>
    <property type="molecule type" value="Genomic_DNA"/>
</dbReference>
<organism evidence="1">
    <name type="scientific">viral metagenome</name>
    <dbReference type="NCBI Taxonomy" id="1070528"/>
    <lineage>
        <taxon>unclassified sequences</taxon>
        <taxon>metagenomes</taxon>
        <taxon>organismal metagenomes</taxon>
    </lineage>
</organism>
<accession>A0A6C0AFD2</accession>
<sequence>MNYTFVPKTLQGKNGTLNLKELRKVTYPNFKNNNLGFSYKKNKSINFSFDSNICYITFYYNDGYRIGAVKKIDDIENSEYPVLFIFRFYVEEKDYCELELDYTIHDSSLTYIFEDLLSNNEKYLFCRENFPTFLPINKLKKNEMDSIDDSYEPNYKRDLYYCITSTSLHNFNFDYLQLSDVNNEQIQYVRIIVHDNGIKLEINSIKKNYNYDDYEVYLYSIPPSTMCVEDSINLLVQLFKKQILKNLDVSVDLSLVD</sequence>
<evidence type="ECO:0000313" key="1">
    <source>
        <dbReference type="EMBL" id="QHS78150.1"/>
    </source>
</evidence>
<proteinExistence type="predicted"/>
<name>A0A6C0AFD2_9ZZZZ</name>
<reference evidence="1" key="1">
    <citation type="journal article" date="2020" name="Nature">
        <title>Giant virus diversity and host interactions through global metagenomics.</title>
        <authorList>
            <person name="Schulz F."/>
            <person name="Roux S."/>
            <person name="Paez-Espino D."/>
            <person name="Jungbluth S."/>
            <person name="Walsh D.A."/>
            <person name="Denef V.J."/>
            <person name="McMahon K.D."/>
            <person name="Konstantinidis K.T."/>
            <person name="Eloe-Fadrosh E.A."/>
            <person name="Kyrpides N.C."/>
            <person name="Woyke T."/>
        </authorList>
    </citation>
    <scope>NUCLEOTIDE SEQUENCE</scope>
    <source>
        <strain evidence="1">GVMAG-S-1021933-23</strain>
    </source>
</reference>
<dbReference type="AlphaFoldDB" id="A0A6C0AFD2"/>